<reference evidence="1" key="1">
    <citation type="journal article" date="2021" name="PeerJ">
        <title>Extensive microbial diversity within the chicken gut microbiome revealed by metagenomics and culture.</title>
        <authorList>
            <person name="Gilroy R."/>
            <person name="Ravi A."/>
            <person name="Getino M."/>
            <person name="Pursley I."/>
            <person name="Horton D.L."/>
            <person name="Alikhan N.F."/>
            <person name="Baker D."/>
            <person name="Gharbi K."/>
            <person name="Hall N."/>
            <person name="Watson M."/>
            <person name="Adriaenssens E.M."/>
            <person name="Foster-Nyarko E."/>
            <person name="Jarju S."/>
            <person name="Secka A."/>
            <person name="Antonio M."/>
            <person name="Oren A."/>
            <person name="Chaudhuri R.R."/>
            <person name="La Ragione R."/>
            <person name="Hildebrand F."/>
            <person name="Pallen M.J."/>
        </authorList>
    </citation>
    <scope>NUCLEOTIDE SEQUENCE</scope>
    <source>
        <strain evidence="1">CHK192-9172</strain>
    </source>
</reference>
<dbReference type="Proteomes" id="UP000824024">
    <property type="component" value="Unassembled WGS sequence"/>
</dbReference>
<protein>
    <submittedName>
        <fullName evidence="1">Uncharacterized protein</fullName>
    </submittedName>
</protein>
<comment type="caution">
    <text evidence="1">The sequence shown here is derived from an EMBL/GenBank/DDBJ whole genome shotgun (WGS) entry which is preliminary data.</text>
</comment>
<proteinExistence type="predicted"/>
<reference evidence="1" key="2">
    <citation type="submission" date="2021-04" db="EMBL/GenBank/DDBJ databases">
        <authorList>
            <person name="Gilroy R."/>
        </authorList>
    </citation>
    <scope>NUCLEOTIDE SEQUENCE</scope>
    <source>
        <strain evidence="1">CHK192-9172</strain>
    </source>
</reference>
<evidence type="ECO:0000313" key="2">
    <source>
        <dbReference type="Proteomes" id="UP000824024"/>
    </source>
</evidence>
<evidence type="ECO:0000313" key="1">
    <source>
        <dbReference type="EMBL" id="HIZ07699.1"/>
    </source>
</evidence>
<sequence>MLIKEEKKQEEMKEEKNPYEWPKSYYMEIDPGKRRQLLEERIREGDEGEDNLLRMELWDHRYVPLKRSGKKEEKYKDCFMAALMQLLMLSEESSRPFLRKRAEKEISGVLTMLGVDQEAHYTKELLLEEIKHLFLVFAVISMEDKQYSAVIFGLGKMKKEKIERKLLTDVYKIIYNLPDNTGMQEKFSLIVQAGEMALRHLGLDNKYS</sequence>
<dbReference type="InterPro" id="IPR046683">
    <property type="entry name" value="DUF6553"/>
</dbReference>
<accession>A0A9D2D398</accession>
<name>A0A9D2D398_9FIRM</name>
<dbReference type="EMBL" id="DXCH01000200">
    <property type="protein sequence ID" value="HIZ07699.1"/>
    <property type="molecule type" value="Genomic_DNA"/>
</dbReference>
<dbReference type="Pfam" id="PF20190">
    <property type="entry name" value="DUF6553"/>
    <property type="match status" value="1"/>
</dbReference>
<dbReference type="AlphaFoldDB" id="A0A9D2D398"/>
<gene>
    <name evidence="1" type="ORF">IAA08_07180</name>
</gene>
<organism evidence="1 2">
    <name type="scientific">Candidatus Eubacterium avistercoris</name>
    <dbReference type="NCBI Taxonomy" id="2838567"/>
    <lineage>
        <taxon>Bacteria</taxon>
        <taxon>Bacillati</taxon>
        <taxon>Bacillota</taxon>
        <taxon>Clostridia</taxon>
        <taxon>Eubacteriales</taxon>
        <taxon>Eubacteriaceae</taxon>
        <taxon>Eubacterium</taxon>
    </lineage>
</organism>